<evidence type="ECO:0008006" key="4">
    <source>
        <dbReference type="Google" id="ProtNLM"/>
    </source>
</evidence>
<protein>
    <recommendedName>
        <fullName evidence="4">PknH-like extracellular domain-containing protein</fullName>
    </recommendedName>
</protein>
<evidence type="ECO:0000313" key="3">
    <source>
        <dbReference type="Proteomes" id="UP000183015"/>
    </source>
</evidence>
<sequence>MAGFRFRLAPTRSDVRLTPTLWSMTHRGEPAPDQRPRRTRVIALLGALAVSAAAATWMEVHYTGGDAGSANATGSSVSQDSLSAPVGADGASAAPSALPESASLLPATVEIPAGPNNPSPFQATRYALGSSANCADVLGTASPSGVTTSCQGYVTASYVSADHSVVASVTVFGYPDAATARHAKPLFGNASQAGGVAVFREPGNELPSVTSAIGTEQQRVEQVGRFVTVVQAAAVNGTAQATAGGLASTEFTLSAELGDTVLWDS</sequence>
<feature type="compositionally biased region" description="Polar residues" evidence="1">
    <location>
        <begin position="70"/>
        <end position="82"/>
    </location>
</feature>
<dbReference type="AlphaFoldDB" id="A0A1H7U4W8"/>
<accession>A0A1H7U4W8</accession>
<reference evidence="3" key="1">
    <citation type="submission" date="2016-10" db="EMBL/GenBank/DDBJ databases">
        <authorList>
            <person name="Varghese N."/>
        </authorList>
    </citation>
    <scope>NUCLEOTIDE SEQUENCE [LARGE SCALE GENOMIC DNA]</scope>
    <source>
        <strain evidence="3">DSM 45096 / BCRC 16803 / CGMCC 4.1857 / CIP 109030 / JCM 12277 / KCTC 19219 / NBRC 100920 / 33214</strain>
    </source>
</reference>
<keyword evidence="3" id="KW-1185">Reference proteome</keyword>
<dbReference type="EMBL" id="FOAZ01000015">
    <property type="protein sequence ID" value="SEL91834.1"/>
    <property type="molecule type" value="Genomic_DNA"/>
</dbReference>
<gene>
    <name evidence="2" type="ORF">SAMN05414137_11571</name>
</gene>
<name>A0A1H7U4W8_STRJI</name>
<dbReference type="STRING" id="235985.SAMN05414137_11571"/>
<dbReference type="Proteomes" id="UP000183015">
    <property type="component" value="Unassembled WGS sequence"/>
</dbReference>
<dbReference type="eggNOG" id="ENOG5032GT9">
    <property type="taxonomic scope" value="Bacteria"/>
</dbReference>
<proteinExistence type="predicted"/>
<evidence type="ECO:0000256" key="1">
    <source>
        <dbReference type="SAM" id="MobiDB-lite"/>
    </source>
</evidence>
<feature type="region of interest" description="Disordered" evidence="1">
    <location>
        <begin position="70"/>
        <end position="97"/>
    </location>
</feature>
<organism evidence="2 3">
    <name type="scientific">Streptacidiphilus jiangxiensis</name>
    <dbReference type="NCBI Taxonomy" id="235985"/>
    <lineage>
        <taxon>Bacteria</taxon>
        <taxon>Bacillati</taxon>
        <taxon>Actinomycetota</taxon>
        <taxon>Actinomycetes</taxon>
        <taxon>Kitasatosporales</taxon>
        <taxon>Streptomycetaceae</taxon>
        <taxon>Streptacidiphilus</taxon>
    </lineage>
</organism>
<evidence type="ECO:0000313" key="2">
    <source>
        <dbReference type="EMBL" id="SEL91834.1"/>
    </source>
</evidence>